<accession>A0AAF0UFY2</accession>
<dbReference type="AlphaFoldDB" id="A0AAF0UFY2"/>
<protein>
    <recommendedName>
        <fullName evidence="3">Gag-pol polyprotein</fullName>
    </recommendedName>
</protein>
<evidence type="ECO:0000313" key="1">
    <source>
        <dbReference type="EMBL" id="WMV45267.1"/>
    </source>
</evidence>
<evidence type="ECO:0000313" key="2">
    <source>
        <dbReference type="Proteomes" id="UP001234989"/>
    </source>
</evidence>
<sequence>MLPRRVVRCRLVRRNVESQEQGVPNAPEVQPQEEVTNVEFPEAIRMLSKDVTNQAGKQRANRHEVAETSRICEFLRMNLSSFTSSSVTEDPENFVEELQKVFEIMHVANAKRELHTK</sequence>
<dbReference type="EMBL" id="CP133620">
    <property type="protein sequence ID" value="WMV45267.1"/>
    <property type="molecule type" value="Genomic_DNA"/>
</dbReference>
<evidence type="ECO:0008006" key="3">
    <source>
        <dbReference type="Google" id="ProtNLM"/>
    </source>
</evidence>
<name>A0AAF0UFY2_SOLVR</name>
<organism evidence="1 2">
    <name type="scientific">Solanum verrucosum</name>
    <dbReference type="NCBI Taxonomy" id="315347"/>
    <lineage>
        <taxon>Eukaryota</taxon>
        <taxon>Viridiplantae</taxon>
        <taxon>Streptophyta</taxon>
        <taxon>Embryophyta</taxon>
        <taxon>Tracheophyta</taxon>
        <taxon>Spermatophyta</taxon>
        <taxon>Magnoliopsida</taxon>
        <taxon>eudicotyledons</taxon>
        <taxon>Gunneridae</taxon>
        <taxon>Pentapetalae</taxon>
        <taxon>asterids</taxon>
        <taxon>lamiids</taxon>
        <taxon>Solanales</taxon>
        <taxon>Solanaceae</taxon>
        <taxon>Solanoideae</taxon>
        <taxon>Solaneae</taxon>
        <taxon>Solanum</taxon>
    </lineage>
</organism>
<proteinExistence type="predicted"/>
<gene>
    <name evidence="1" type="ORF">MTR67_038652</name>
</gene>
<dbReference type="Proteomes" id="UP001234989">
    <property type="component" value="Chromosome 9"/>
</dbReference>
<keyword evidence="2" id="KW-1185">Reference proteome</keyword>
<reference evidence="1" key="1">
    <citation type="submission" date="2023-08" db="EMBL/GenBank/DDBJ databases">
        <title>A de novo genome assembly of Solanum verrucosum Schlechtendal, a Mexican diploid species geographically isolated from the other diploid A-genome species in potato relatives.</title>
        <authorList>
            <person name="Hosaka K."/>
        </authorList>
    </citation>
    <scope>NUCLEOTIDE SEQUENCE</scope>
    <source>
        <tissue evidence="1">Young leaves</tissue>
    </source>
</reference>